<keyword evidence="3" id="KW-1185">Reference proteome</keyword>
<feature type="transmembrane region" description="Helical" evidence="1">
    <location>
        <begin position="70"/>
        <end position="89"/>
    </location>
</feature>
<keyword evidence="1" id="KW-0812">Transmembrane</keyword>
<dbReference type="EMBL" id="WTFF01000723">
    <property type="protein sequence ID" value="MBW5487202.1"/>
    <property type="molecule type" value="Genomic_DNA"/>
</dbReference>
<evidence type="ECO:0000313" key="2">
    <source>
        <dbReference type="EMBL" id="MBW5487202.1"/>
    </source>
</evidence>
<organism evidence="2 3">
    <name type="scientific">Streptomyces bambusae</name>
    <dbReference type="NCBI Taxonomy" id="1550616"/>
    <lineage>
        <taxon>Bacteria</taxon>
        <taxon>Bacillati</taxon>
        <taxon>Actinomycetota</taxon>
        <taxon>Actinomycetes</taxon>
        <taxon>Kitasatosporales</taxon>
        <taxon>Streptomycetaceae</taxon>
        <taxon>Streptomyces</taxon>
    </lineage>
</organism>
<evidence type="ECO:0000313" key="3">
    <source>
        <dbReference type="Proteomes" id="UP000812013"/>
    </source>
</evidence>
<dbReference type="Proteomes" id="UP000812013">
    <property type="component" value="Unassembled WGS sequence"/>
</dbReference>
<comment type="caution">
    <text evidence="2">The sequence shown here is derived from an EMBL/GenBank/DDBJ whole genome shotgun (WGS) entry which is preliminary data.</text>
</comment>
<reference evidence="2 3" key="1">
    <citation type="submission" date="2019-12" db="EMBL/GenBank/DDBJ databases">
        <title>Genome sequence of Streptomyces bambusae.</title>
        <authorList>
            <person name="Bansal K."/>
            <person name="Choksket S."/>
            <person name="Korpole S."/>
            <person name="Patil P.B."/>
        </authorList>
    </citation>
    <scope>NUCLEOTIDE SEQUENCE [LARGE SCALE GENOMIC DNA]</scope>
    <source>
        <strain evidence="2 3">SK60</strain>
    </source>
</reference>
<protein>
    <submittedName>
        <fullName evidence="2">Sporulation protein SsgA</fullName>
    </submittedName>
</protein>
<sequence length="177" mass="18450">MARNRNRVTSYYHDGMTSALADLQGGHDGGRVRDYLLHRIKPHLPPWLGWAGIGLAGAVGHWRWGESAAAGVGLTLASVALTGGTWVMGKSTSKQRRLHSAVTVAAGSAWATAACLAGPTTDPIGDLYLMGGPVLALSWNVRMMLRHNPEGTTAGIGDGGLFGDGGLLEKVGLARAQ</sequence>
<proteinExistence type="predicted"/>
<gene>
    <name evidence="2" type="ORF">GPJ59_36725</name>
</gene>
<feature type="transmembrane region" description="Helical" evidence="1">
    <location>
        <begin position="47"/>
        <end position="64"/>
    </location>
</feature>
<keyword evidence="1" id="KW-0472">Membrane</keyword>
<evidence type="ECO:0000256" key="1">
    <source>
        <dbReference type="SAM" id="Phobius"/>
    </source>
</evidence>
<name>A0ABS6ZHI1_9ACTN</name>
<accession>A0ABS6ZHI1</accession>
<keyword evidence="1" id="KW-1133">Transmembrane helix</keyword>
<feature type="non-terminal residue" evidence="2">
    <location>
        <position position="177"/>
    </location>
</feature>